<accession>A0A8T8SQT5</accession>
<proteinExistence type="predicted"/>
<feature type="compositionally biased region" description="Acidic residues" evidence="1">
    <location>
        <begin position="1861"/>
        <end position="1896"/>
    </location>
</feature>
<gene>
    <name evidence="2" type="ORF">A4X13_0g6566</name>
</gene>
<comment type="caution">
    <text evidence="2">The sequence shown here is derived from an EMBL/GenBank/DDBJ whole genome shotgun (WGS) entry which is preliminary data.</text>
</comment>
<reference evidence="2" key="1">
    <citation type="submission" date="2016-04" db="EMBL/GenBank/DDBJ databases">
        <authorList>
            <person name="Nguyen H.D."/>
            <person name="Samba Siva P."/>
            <person name="Cullis J."/>
            <person name="Levesque C.A."/>
            <person name="Hambleton S."/>
        </authorList>
    </citation>
    <scope>NUCLEOTIDE SEQUENCE</scope>
    <source>
        <strain evidence="2">DAOMC 236416</strain>
    </source>
</reference>
<feature type="region of interest" description="Disordered" evidence="1">
    <location>
        <begin position="26"/>
        <end position="91"/>
    </location>
</feature>
<feature type="compositionally biased region" description="Acidic residues" evidence="1">
    <location>
        <begin position="1772"/>
        <end position="1781"/>
    </location>
</feature>
<evidence type="ECO:0000313" key="2">
    <source>
        <dbReference type="EMBL" id="KAE8244484.1"/>
    </source>
</evidence>
<sequence length="1933" mass="214568">MYISSAGLAIFGRDGFPPMSNFQGPLASFRGGHGQPHAHTVPSTAGYHRSHTRPSSPLNMAHIEDESVPTGPQAAAGPSTDPASPQRPSDKAATLIDVHNARSESRKRYSRAVAQADAEVYARKQELDLKLSNAYLGRFLFLFKHNKTDNITSKYLRHQVKVQPEHVRWLQTNLERGRSELLDPIVVAVSPRYLAAASQKDIQESTKSNLSVVQFAKEIALAQKNKDEEGMKEVRHKYTFPDVPHRVMWTPRKLKTEEKLKGPVEAIHLLDGQKRVAALRNIQGRMVSSAQNKFNQVEGFAYNWDLIQSEQELLDYLVQRPEPMRNVISGADQFKRKLILYGDLFLPNYGRYKKLNEDYERKERPSATAPGTGEPSSTKTTSYRLDELIVGPRSLRVSLQSSLSTGPAFDVFRYEPYHDLLKAGLPELATYAASLWSYQQRVICTVFAVGQAPCDLYVRHRPEFLIKEALETIRTLPRYDGESSLRDQIQRARVALDQRFEWTAEPSLPSASGATKKPKWERLCGSADQYALLRLNILYAVFGPHVDGHFRGSHGGEPYARTSSAPGPAVVRIGSDHRRIRTEKEVPEQGDGLEFAISEAHRVWLAAHLCPSPSAGLSTPAMLADPTTLYKLLGRDPKKGLLGSLQVIIDEMASMIDPLYVTQLRLRQHTAVEQVGTQPIGMEPGYTADDERDSTFKVVFGSFLATMGSPVSRDVRYRAPKDEDPNVSDDHQLRATLMIGTLLSSLWEYIVRHADAMASEVRDAQEQADLITQAHMYMYFGQPTKPAVVKDDDRYDSRLFFHRILKHFKDRDQYGATSPHAHAHFWGNILHGKILSRHDNDAAEGPKTKRPKDKVKEPVSSDVQKTYPGPTVIQQTMKAALARVYTVHSSAHWHRVRVILHALEMSCQQGGITTCPAELKAPQVPQAIGDTPQVPHEINLEDILVGYFGEYRTAVPMVNSTTGGRRDGPLGGGRKGARKISTFRLRDRPLLAAFLPGLVPIDKVPFDHRLRVMDATVLRLWEPQADEHQAVLGVHTPGRISILSPSVTARVAKRDTSGFVKGQPKGPPLGEVLSEPDALQLAPEAIQMPPARAAWFRDTLTALGYEASEEESSTCLVTNDLLGDVRLSDHMSLESSVGLFEHLFSQDGLKGSVPHPGLSEEMVKALRLIPNHLKASLESPELVKLRSGMGLKEGDQQAASFSVQLEPKWMIWECLGPTWDEPTLPFVWADQRNRPHLPLLTEEYLRASAGVSPIRGHLTAMRAAAVMDQQAQNYNKADSGTEGNPELDADGKLRALMLEKLLDTVAGFSARHVNTPAPDGPVPGPSRGDLQRFPHARSHLSADLARLLEPSIKTALAGAAAVHAAEDIAAEEEEEMTPERTAIMRFFAPLFEPSNWESPGEDRWPGAYRNFCGFSNPYTFTPAVELHDVPCVPSITSADWKVDGLPRLYRALQKPEADLQGLKEGVIELSLHPYKVLEDELGQKRGMGEHPVMSVGHMYDGIITAEPTAAPWYPEAGNVYKSEYRTLGMVWKGGDQLLSPQPLVYAWGQSYDLSPAWAEAIWYQPTDENFPHSGTLGRNNPNESVTNPWSLASLNVPKRVKELRDTFSAPAATPSVPLYPLWMGLLRLGTGIVKDDLRYEQMCSWARGFQSGKTAEELVAEGRKPPPEVTEIDEEEVVKILIPMARTAGGHVGQTTFHPDYAWKTFISNRKGDLYDLFEDLSDRYGEPSYLSDRDGYPVSGVEQPEKVVDSEEEDLRVKKKVRRLQQKVDLDDFVVEDEPEAEPHAPYDPEEEEEDEGPPEPLEKMPKRSKAKGTAPPAKKKAKTAPVPSAKGGPSRPREAQPAGPVSKGGRTGKKRTRDAEEEEEEEEEEEGSAEAIEVEDDEEDEADVEDEEEEVPVKPPVAKKRATAGKGKGKQTAPAKQSKGKGKAKDA</sequence>
<feature type="region of interest" description="Disordered" evidence="1">
    <location>
        <begin position="1729"/>
        <end position="1750"/>
    </location>
</feature>
<dbReference type="Proteomes" id="UP000077521">
    <property type="component" value="Unassembled WGS sequence"/>
</dbReference>
<name>A0A8T8SQT5_9BASI</name>
<feature type="region of interest" description="Disordered" evidence="1">
    <location>
        <begin position="839"/>
        <end position="867"/>
    </location>
</feature>
<evidence type="ECO:0000313" key="3">
    <source>
        <dbReference type="Proteomes" id="UP000077521"/>
    </source>
</evidence>
<evidence type="ECO:0000256" key="1">
    <source>
        <dbReference type="SAM" id="MobiDB-lite"/>
    </source>
</evidence>
<feature type="compositionally biased region" description="Basic residues" evidence="1">
    <location>
        <begin position="1924"/>
        <end position="1933"/>
    </location>
</feature>
<protein>
    <submittedName>
        <fullName evidence="2">Uncharacterized protein</fullName>
    </submittedName>
</protein>
<feature type="region of interest" description="Disordered" evidence="1">
    <location>
        <begin position="360"/>
        <end position="382"/>
    </location>
</feature>
<organism evidence="2 3">
    <name type="scientific">Tilletia indica</name>
    <dbReference type="NCBI Taxonomy" id="43049"/>
    <lineage>
        <taxon>Eukaryota</taxon>
        <taxon>Fungi</taxon>
        <taxon>Dikarya</taxon>
        <taxon>Basidiomycota</taxon>
        <taxon>Ustilaginomycotina</taxon>
        <taxon>Exobasidiomycetes</taxon>
        <taxon>Tilletiales</taxon>
        <taxon>Tilletiaceae</taxon>
        <taxon>Tilletia</taxon>
    </lineage>
</organism>
<feature type="region of interest" description="Disordered" evidence="1">
    <location>
        <begin position="1771"/>
        <end position="1933"/>
    </location>
</feature>
<keyword evidence="3" id="KW-1185">Reference proteome</keyword>
<feature type="compositionally biased region" description="Basic residues" evidence="1">
    <location>
        <begin position="1903"/>
        <end position="1915"/>
    </location>
</feature>
<reference evidence="2" key="2">
    <citation type="journal article" date="2019" name="IMA Fungus">
        <title>Genome sequencing and comparison of five Tilletia species to identify candidate genes for the detection of regulated species infecting wheat.</title>
        <authorList>
            <person name="Nguyen H.D.T."/>
            <person name="Sultana T."/>
            <person name="Kesanakurti P."/>
            <person name="Hambleton S."/>
        </authorList>
    </citation>
    <scope>NUCLEOTIDE SEQUENCE</scope>
    <source>
        <strain evidence="2">DAOMC 236416</strain>
    </source>
</reference>
<feature type="compositionally biased region" description="Acidic residues" evidence="1">
    <location>
        <begin position="1789"/>
        <end position="1799"/>
    </location>
</feature>
<dbReference type="EMBL" id="LWDF02000645">
    <property type="protein sequence ID" value="KAE8244484.1"/>
    <property type="molecule type" value="Genomic_DNA"/>
</dbReference>